<reference evidence="1 2" key="1">
    <citation type="submission" date="2019-08" db="EMBL/GenBank/DDBJ databases">
        <authorList>
            <person name="Alioto T."/>
            <person name="Alioto T."/>
            <person name="Gomez Garrido J."/>
        </authorList>
    </citation>
    <scope>NUCLEOTIDE SEQUENCE [LARGE SCALE GENOMIC DNA]</scope>
</reference>
<protein>
    <submittedName>
        <fullName evidence="1">Uncharacterized protein</fullName>
    </submittedName>
</protein>
<accession>A0A5E4MIZ7</accession>
<organism evidence="1 2">
    <name type="scientific">Cinara cedri</name>
    <dbReference type="NCBI Taxonomy" id="506608"/>
    <lineage>
        <taxon>Eukaryota</taxon>
        <taxon>Metazoa</taxon>
        <taxon>Ecdysozoa</taxon>
        <taxon>Arthropoda</taxon>
        <taxon>Hexapoda</taxon>
        <taxon>Insecta</taxon>
        <taxon>Pterygota</taxon>
        <taxon>Neoptera</taxon>
        <taxon>Paraneoptera</taxon>
        <taxon>Hemiptera</taxon>
        <taxon>Sternorrhyncha</taxon>
        <taxon>Aphidomorpha</taxon>
        <taxon>Aphidoidea</taxon>
        <taxon>Aphididae</taxon>
        <taxon>Lachninae</taxon>
        <taxon>Cinara</taxon>
    </lineage>
</organism>
<dbReference type="Proteomes" id="UP000325440">
    <property type="component" value="Unassembled WGS sequence"/>
</dbReference>
<dbReference type="AlphaFoldDB" id="A0A5E4MIZ7"/>
<gene>
    <name evidence="1" type="ORF">CINCED_3A017372</name>
</gene>
<proteinExistence type="predicted"/>
<evidence type="ECO:0000313" key="1">
    <source>
        <dbReference type="EMBL" id="VVC32200.1"/>
    </source>
</evidence>
<sequence length="129" mass="14077">MGIETGATGAVTHHATIKPRQYDRCISLAPPTPNFGFTPKVLVCAGVCSNSIVCAKTSQELQRFMFGGAKKMTASPPLNFKFKLMAFICASLCSNSIVCAAFPDELSDFFSEVDIEPLLNLNSEFWNFK</sequence>
<name>A0A5E4MIZ7_9HEMI</name>
<keyword evidence="2" id="KW-1185">Reference proteome</keyword>
<evidence type="ECO:0000313" key="2">
    <source>
        <dbReference type="Proteomes" id="UP000325440"/>
    </source>
</evidence>
<dbReference type="EMBL" id="CABPRJ010000953">
    <property type="protein sequence ID" value="VVC32200.1"/>
    <property type="molecule type" value="Genomic_DNA"/>
</dbReference>